<protein>
    <recommendedName>
        <fullName evidence="2">Integrase</fullName>
    </recommendedName>
</protein>
<evidence type="ECO:0000256" key="5">
    <source>
        <dbReference type="ARBA" id="ARBA00022908"/>
    </source>
</evidence>
<dbReference type="Pfam" id="PF00589">
    <property type="entry name" value="Phage_integrase"/>
    <property type="match status" value="1"/>
</dbReference>
<dbReference type="GO" id="GO:0044826">
    <property type="term" value="P:viral genome integration into host DNA"/>
    <property type="evidence" value="ECO:0007669"/>
    <property type="project" value="UniProtKB-KW"/>
</dbReference>
<keyword evidence="4" id="KW-0378">Hydrolase</keyword>
<evidence type="ECO:0000256" key="6">
    <source>
        <dbReference type="ARBA" id="ARBA00023125"/>
    </source>
</evidence>
<dbReference type="PROSITE" id="PS51900">
    <property type="entry name" value="CB"/>
    <property type="match status" value="1"/>
</dbReference>
<dbReference type="PROSITE" id="PS51898">
    <property type="entry name" value="TYR_RECOMBINASE"/>
    <property type="match status" value="1"/>
</dbReference>
<dbReference type="PANTHER" id="PTHR30349:SF41">
    <property type="entry name" value="INTEGRASE_RECOMBINASE PROTEIN MJ0367-RELATED"/>
    <property type="match status" value="1"/>
</dbReference>
<evidence type="ECO:0000259" key="11">
    <source>
        <dbReference type="PROSITE" id="PS51900"/>
    </source>
</evidence>
<dbReference type="SUPFAM" id="SSF56349">
    <property type="entry name" value="DNA breaking-rejoining enzymes"/>
    <property type="match status" value="1"/>
</dbReference>
<evidence type="ECO:0000256" key="2">
    <source>
        <dbReference type="ARBA" id="ARBA00016082"/>
    </source>
</evidence>
<proteinExistence type="inferred from homology"/>
<name>A0A8S5SKT6_9CAUD</name>
<dbReference type="GO" id="GO:0016740">
    <property type="term" value="F:transferase activity"/>
    <property type="evidence" value="ECO:0007669"/>
    <property type="project" value="UniProtKB-KW"/>
</dbReference>
<evidence type="ECO:0000256" key="7">
    <source>
        <dbReference type="ARBA" id="ARBA00023172"/>
    </source>
</evidence>
<dbReference type="Gene3D" id="1.10.150.130">
    <property type="match status" value="1"/>
</dbReference>
<dbReference type="GO" id="GO:0006310">
    <property type="term" value="P:DNA recombination"/>
    <property type="evidence" value="ECO:0007669"/>
    <property type="project" value="UniProtKB-KW"/>
</dbReference>
<evidence type="ECO:0000256" key="3">
    <source>
        <dbReference type="ARBA" id="ARBA00022679"/>
    </source>
</evidence>
<dbReference type="InterPro" id="IPR050090">
    <property type="entry name" value="Tyrosine_recombinase_XerCD"/>
</dbReference>
<dbReference type="InterPro" id="IPR002104">
    <property type="entry name" value="Integrase_catalytic"/>
</dbReference>
<accession>A0A8S5SKT6</accession>
<keyword evidence="8" id="KW-1179">Viral genome integration</keyword>
<dbReference type="GO" id="GO:0003677">
    <property type="term" value="F:DNA binding"/>
    <property type="evidence" value="ECO:0007669"/>
    <property type="project" value="UniProtKB-UniRule"/>
</dbReference>
<dbReference type="InterPro" id="IPR004107">
    <property type="entry name" value="Integrase_SAM-like_N"/>
</dbReference>
<keyword evidence="8" id="KW-1160">Virus entry into host cell</keyword>
<dbReference type="GO" id="GO:0015074">
    <property type="term" value="P:DNA integration"/>
    <property type="evidence" value="ECO:0007669"/>
    <property type="project" value="UniProtKB-KW"/>
</dbReference>
<dbReference type="InterPro" id="IPR013762">
    <property type="entry name" value="Integrase-like_cat_sf"/>
</dbReference>
<comment type="similarity">
    <text evidence="1">Belongs to the 'phage' integrase family.</text>
</comment>
<evidence type="ECO:0000256" key="8">
    <source>
        <dbReference type="ARBA" id="ARBA00023195"/>
    </source>
</evidence>
<dbReference type="EMBL" id="BK032616">
    <property type="protein sequence ID" value="DAF51435.1"/>
    <property type="molecule type" value="Genomic_DNA"/>
</dbReference>
<evidence type="ECO:0000259" key="10">
    <source>
        <dbReference type="PROSITE" id="PS51898"/>
    </source>
</evidence>
<dbReference type="GO" id="GO:0075713">
    <property type="term" value="P:establishment of integrated proviral latency"/>
    <property type="evidence" value="ECO:0007669"/>
    <property type="project" value="UniProtKB-KW"/>
</dbReference>
<organism evidence="12">
    <name type="scientific">Siphoviridae sp. ctrCN24</name>
    <dbReference type="NCBI Taxonomy" id="2827953"/>
    <lineage>
        <taxon>Viruses</taxon>
        <taxon>Duplodnaviria</taxon>
        <taxon>Heunggongvirae</taxon>
        <taxon>Uroviricota</taxon>
        <taxon>Caudoviricetes</taxon>
    </lineage>
</organism>
<dbReference type="Gene3D" id="1.10.443.10">
    <property type="entry name" value="Intergrase catalytic core"/>
    <property type="match status" value="1"/>
</dbReference>
<sequence length="278" mass="30902">MTKFNEYLISLRAEKKAANTIARYAEAIANFFAFVNKDAERVEKYDILAWMESMSDASSATINIKLNALNSYFKFLCECETIEKNPVANVRRPSIHSKPKEFMSADMVSALIKAATNARDKALISCYATTGLRFNELTSVTLEQYEQMRKDGTNKIAMTGKGGKEFFVFFSDANIVAIEQYLPKRKDGCEYLFTSTWGGKINNANFDKTLKVVGRKAGLPFEISAHSLRAACASIMSENGVPVAVIRDVLHHSSISTTSRYIKTNEKAVNAAVSAMTF</sequence>
<dbReference type="PANTHER" id="PTHR30349">
    <property type="entry name" value="PHAGE INTEGRASE-RELATED"/>
    <property type="match status" value="1"/>
</dbReference>
<dbReference type="GO" id="GO:0016787">
    <property type="term" value="F:hydrolase activity"/>
    <property type="evidence" value="ECO:0007669"/>
    <property type="project" value="UniProtKB-KW"/>
</dbReference>
<evidence type="ECO:0000256" key="4">
    <source>
        <dbReference type="ARBA" id="ARBA00022801"/>
    </source>
</evidence>
<evidence type="ECO:0000256" key="1">
    <source>
        <dbReference type="ARBA" id="ARBA00008857"/>
    </source>
</evidence>
<dbReference type="InterPro" id="IPR011010">
    <property type="entry name" value="DNA_brk_join_enz"/>
</dbReference>
<evidence type="ECO:0000256" key="9">
    <source>
        <dbReference type="PROSITE-ProRule" id="PRU01248"/>
    </source>
</evidence>
<keyword evidence="7" id="KW-0233">DNA recombination</keyword>
<feature type="domain" description="Core-binding (CB)" evidence="11">
    <location>
        <begin position="1"/>
        <end position="77"/>
    </location>
</feature>
<keyword evidence="3" id="KW-0808">Transferase</keyword>
<dbReference type="InterPro" id="IPR044068">
    <property type="entry name" value="CB"/>
</dbReference>
<dbReference type="InterPro" id="IPR010998">
    <property type="entry name" value="Integrase_recombinase_N"/>
</dbReference>
<feature type="domain" description="Tyr recombinase" evidence="10">
    <location>
        <begin position="98"/>
        <end position="274"/>
    </location>
</feature>
<keyword evidence="5" id="KW-0229">DNA integration</keyword>
<dbReference type="Pfam" id="PF13495">
    <property type="entry name" value="Phage_int_SAM_4"/>
    <property type="match status" value="1"/>
</dbReference>
<evidence type="ECO:0000313" key="12">
    <source>
        <dbReference type="EMBL" id="DAF51435.1"/>
    </source>
</evidence>
<keyword evidence="6 9" id="KW-0238">DNA-binding</keyword>
<reference evidence="12" key="1">
    <citation type="journal article" date="2021" name="Proc. Natl. Acad. Sci. U.S.A.">
        <title>A Catalog of Tens of Thousands of Viruses from Human Metagenomes Reveals Hidden Associations with Chronic Diseases.</title>
        <authorList>
            <person name="Tisza M.J."/>
            <person name="Buck C.B."/>
        </authorList>
    </citation>
    <scope>NUCLEOTIDE SEQUENCE</scope>
    <source>
        <strain evidence="12">CtrCN24</strain>
    </source>
</reference>